<keyword evidence="3" id="KW-1185">Reference proteome</keyword>
<reference evidence="2 3" key="1">
    <citation type="submission" date="2019-06" db="EMBL/GenBank/DDBJ databases">
        <title>Whole genome shotgun sequence of Glutamicibacter uratoxydans NBRC 15515.</title>
        <authorList>
            <person name="Hosoyama A."/>
            <person name="Uohara A."/>
            <person name="Ohji S."/>
            <person name="Ichikawa N."/>
        </authorList>
    </citation>
    <scope>NUCLEOTIDE SEQUENCE [LARGE SCALE GENOMIC DNA]</scope>
    <source>
        <strain evidence="2 3">NBRC 15515</strain>
    </source>
</reference>
<sequence length="40" mass="5072">MTKRQDKRKSQYMDSAEFSRNLRQRELKNHVPPEMYFRIR</sequence>
<name>A0A4Y4DU80_GLUUR</name>
<gene>
    <name evidence="2" type="ORF">AUR04nite_15730</name>
</gene>
<feature type="region of interest" description="Disordered" evidence="1">
    <location>
        <begin position="1"/>
        <end position="21"/>
    </location>
</feature>
<dbReference type="AlphaFoldDB" id="A0A4Y4DU80"/>
<evidence type="ECO:0000313" key="3">
    <source>
        <dbReference type="Proteomes" id="UP000316612"/>
    </source>
</evidence>
<accession>A0A4Y4DU80</accession>
<proteinExistence type="predicted"/>
<dbReference type="RefSeq" id="WP_281285115.1">
    <property type="nucleotide sequence ID" value="NZ_BAAAJL010000003.1"/>
</dbReference>
<organism evidence="2 3">
    <name type="scientific">Glutamicibacter uratoxydans</name>
    <name type="common">Arthrobacter uratoxydans</name>
    <dbReference type="NCBI Taxonomy" id="43667"/>
    <lineage>
        <taxon>Bacteria</taxon>
        <taxon>Bacillati</taxon>
        <taxon>Actinomycetota</taxon>
        <taxon>Actinomycetes</taxon>
        <taxon>Micrococcales</taxon>
        <taxon>Micrococcaceae</taxon>
        <taxon>Glutamicibacter</taxon>
    </lineage>
</organism>
<protein>
    <submittedName>
        <fullName evidence="2">Uncharacterized protein</fullName>
    </submittedName>
</protein>
<evidence type="ECO:0000313" key="2">
    <source>
        <dbReference type="EMBL" id="GED06041.1"/>
    </source>
</evidence>
<dbReference type="EMBL" id="BJNY01000008">
    <property type="protein sequence ID" value="GED06041.1"/>
    <property type="molecule type" value="Genomic_DNA"/>
</dbReference>
<comment type="caution">
    <text evidence="2">The sequence shown here is derived from an EMBL/GenBank/DDBJ whole genome shotgun (WGS) entry which is preliminary data.</text>
</comment>
<evidence type="ECO:0000256" key="1">
    <source>
        <dbReference type="SAM" id="MobiDB-lite"/>
    </source>
</evidence>
<dbReference type="Proteomes" id="UP000316612">
    <property type="component" value="Unassembled WGS sequence"/>
</dbReference>